<gene>
    <name evidence="7" type="ORF">PV327_009399</name>
</gene>
<evidence type="ECO:0000256" key="5">
    <source>
        <dbReference type="ARBA" id="ARBA00023136"/>
    </source>
</evidence>
<dbReference type="AlphaFoldDB" id="A0AA39FTQ2"/>
<comment type="similarity">
    <text evidence="2">Belongs to the cytochrome c oxidase VIIa family.</text>
</comment>
<dbReference type="GO" id="GO:0006123">
    <property type="term" value="P:mitochondrial electron transport, cytochrome c to oxygen"/>
    <property type="evidence" value="ECO:0007669"/>
    <property type="project" value="InterPro"/>
</dbReference>
<evidence type="ECO:0000256" key="3">
    <source>
        <dbReference type="ARBA" id="ARBA00022792"/>
    </source>
</evidence>
<proteinExistence type="inferred from homology"/>
<reference evidence="7" key="2">
    <citation type="submission" date="2023-03" db="EMBL/GenBank/DDBJ databases">
        <authorList>
            <person name="Inwood S.N."/>
            <person name="Skelly J.G."/>
            <person name="Guhlin J."/>
            <person name="Harrop T.W.R."/>
            <person name="Goldson S.G."/>
            <person name="Dearden P.K."/>
        </authorList>
    </citation>
    <scope>NUCLEOTIDE SEQUENCE</scope>
    <source>
        <strain evidence="7">Lincoln</strain>
        <tissue evidence="7">Whole body</tissue>
    </source>
</reference>
<sequence length="117" mass="13230">MPSYEFNQFTGRLKNSGHIQPLYPIKPVPLSKTESPKMIWDTIKTKAVKTDVQQASGYSTVSPKVLEKMKHYQKDITKPVFLMGGTPDKIFFGLTCALGVICTIGTIDFIARNWYKK</sequence>
<evidence type="ECO:0000256" key="6">
    <source>
        <dbReference type="SAM" id="Phobius"/>
    </source>
</evidence>
<keyword evidence="8" id="KW-1185">Reference proteome</keyword>
<keyword evidence="6" id="KW-0812">Transmembrane</keyword>
<dbReference type="GO" id="GO:0045277">
    <property type="term" value="C:respiratory chain complex IV"/>
    <property type="evidence" value="ECO:0007669"/>
    <property type="project" value="InterPro"/>
</dbReference>
<keyword evidence="3" id="KW-0999">Mitochondrion inner membrane</keyword>
<keyword evidence="6" id="KW-1133">Transmembrane helix</keyword>
<dbReference type="GO" id="GO:0005743">
    <property type="term" value="C:mitochondrial inner membrane"/>
    <property type="evidence" value="ECO:0007669"/>
    <property type="project" value="UniProtKB-SubCell"/>
</dbReference>
<comment type="caution">
    <text evidence="7">The sequence shown here is derived from an EMBL/GenBank/DDBJ whole genome shotgun (WGS) entry which is preliminary data.</text>
</comment>
<evidence type="ECO:0000313" key="8">
    <source>
        <dbReference type="Proteomes" id="UP001168972"/>
    </source>
</evidence>
<dbReference type="Gene3D" id="4.10.91.10">
    <property type="entry name" value="Cytochrome c oxidase, subunit VIIa"/>
    <property type="match status" value="1"/>
</dbReference>
<dbReference type="EMBL" id="JAQQBR010000005">
    <property type="protein sequence ID" value="KAK0175667.1"/>
    <property type="molecule type" value="Genomic_DNA"/>
</dbReference>
<name>A0AA39FTQ2_MICHY</name>
<keyword evidence="4" id="KW-0496">Mitochondrion</keyword>
<feature type="transmembrane region" description="Helical" evidence="6">
    <location>
        <begin position="90"/>
        <end position="111"/>
    </location>
</feature>
<evidence type="ECO:0000256" key="1">
    <source>
        <dbReference type="ARBA" id="ARBA00004273"/>
    </source>
</evidence>
<organism evidence="7 8">
    <name type="scientific">Microctonus hyperodae</name>
    <name type="common">Parasitoid wasp</name>
    <dbReference type="NCBI Taxonomy" id="165561"/>
    <lineage>
        <taxon>Eukaryota</taxon>
        <taxon>Metazoa</taxon>
        <taxon>Ecdysozoa</taxon>
        <taxon>Arthropoda</taxon>
        <taxon>Hexapoda</taxon>
        <taxon>Insecta</taxon>
        <taxon>Pterygota</taxon>
        <taxon>Neoptera</taxon>
        <taxon>Endopterygota</taxon>
        <taxon>Hymenoptera</taxon>
        <taxon>Apocrita</taxon>
        <taxon>Ichneumonoidea</taxon>
        <taxon>Braconidae</taxon>
        <taxon>Euphorinae</taxon>
        <taxon>Microctonus</taxon>
    </lineage>
</organism>
<reference evidence="7" key="1">
    <citation type="journal article" date="2023" name="bioRxiv">
        <title>Scaffold-level genome assemblies of two parasitoid biocontrol wasps reveal the parthenogenesis mechanism and an associated novel virus.</title>
        <authorList>
            <person name="Inwood S."/>
            <person name="Skelly J."/>
            <person name="Guhlin J."/>
            <person name="Harrop T."/>
            <person name="Goldson S."/>
            <person name="Dearden P."/>
        </authorList>
    </citation>
    <scope>NUCLEOTIDE SEQUENCE</scope>
    <source>
        <strain evidence="7">Lincoln</strain>
        <tissue evidence="7">Whole body</tissue>
    </source>
</reference>
<evidence type="ECO:0000313" key="7">
    <source>
        <dbReference type="EMBL" id="KAK0175667.1"/>
    </source>
</evidence>
<dbReference type="SUPFAM" id="SSF81419">
    <property type="entry name" value="Mitochondrial cytochrome c oxidase subunit VIIa"/>
    <property type="match status" value="1"/>
</dbReference>
<dbReference type="InterPro" id="IPR036539">
    <property type="entry name" value="Cyt_c_oxidase_su7a_sf"/>
</dbReference>
<comment type="subcellular location">
    <subcellularLocation>
        <location evidence="1">Mitochondrion inner membrane</location>
    </subcellularLocation>
</comment>
<dbReference type="Proteomes" id="UP001168972">
    <property type="component" value="Unassembled WGS sequence"/>
</dbReference>
<protein>
    <submittedName>
        <fullName evidence="7">Uncharacterized protein</fullName>
    </submittedName>
</protein>
<keyword evidence="5 6" id="KW-0472">Membrane</keyword>
<evidence type="ECO:0000256" key="4">
    <source>
        <dbReference type="ARBA" id="ARBA00023128"/>
    </source>
</evidence>
<accession>A0AA39FTQ2</accession>
<evidence type="ECO:0000256" key="2">
    <source>
        <dbReference type="ARBA" id="ARBA00009331"/>
    </source>
</evidence>